<dbReference type="PANTHER" id="PTHR11804:SF84">
    <property type="entry name" value="SACCHAROLYSIN"/>
    <property type="match status" value="1"/>
</dbReference>
<keyword evidence="3 6" id="KW-0378">Hydrolase</keyword>
<proteinExistence type="inferred from homology"/>
<dbReference type="CDD" id="cd09608">
    <property type="entry name" value="M3B_PepF"/>
    <property type="match status" value="1"/>
</dbReference>
<dbReference type="PANTHER" id="PTHR11804">
    <property type="entry name" value="PROTEASE M3 THIMET OLIGOPEPTIDASE-RELATED"/>
    <property type="match status" value="1"/>
</dbReference>
<sequence length="595" mass="68042">MIVLEKDRWNLEDIYQNQDEWEKDFGKVEMLLSEAGEFQVRLGECADSFFGALHLSAQIQELIVKVHSYARMKLDEDNANPLAQALFGRAAALLTRVETALSFITPEILSLPEGTVSNFRHDSRFALYCHYLDDVFRQKPHTLTGIEEQLVARTGEITRTPDDFFKMLNNADLTFPKIRDDQENEVEVTKGNFIKLMQNRNRRVRYEAFQALYGTYQKLENTFASALNAAIKRDIFYASVRRHQSARSAALFADHIPSAVYDSLVQTVRSNLGEMHRYMKLRKKILGLDQLYMYDIYVPLAEDVKWVIPFPDAVAMLKNGVAVMGDSYLEILSRGLGSRWVDLYERKGKTGGAYCDSIYGVHPFLLLNYQNNLDSAFTLAHEMGHALHFYYSSQEQPFIYSHPAIFTAEVASTVHESLLMEHLLQTTSDRDERDKKIYLLNYYLEIFRGTLFRQTMFAEFEKIIHEKAENGEALTSYFLKEAYHELNTAYHGEGMVVDAEIDMEWARIPHFYDAFYVYKYATGLSAAVSLVQQILTKGTPAVERYLSFLNKGGSDYPLNLLQEAGVDMASPHPVQDAINRFSGLLDELEALSGVG</sequence>
<keyword evidence="10" id="KW-1185">Reference proteome</keyword>
<reference evidence="10" key="1">
    <citation type="submission" date="2015-01" db="EMBL/GenBank/DDBJ databases">
        <authorList>
            <person name="Manzoor Shahid"/>
            <person name="Zubair Saima"/>
        </authorList>
    </citation>
    <scope>NUCLEOTIDE SEQUENCE [LARGE SCALE GENOMIC DNA]</scope>
    <source>
        <strain evidence="10">Sp3</strain>
    </source>
</reference>
<dbReference type="Proteomes" id="UP000046155">
    <property type="component" value="Unassembled WGS sequence"/>
</dbReference>
<protein>
    <recommendedName>
        <fullName evidence="6">Oligopeptidase F</fullName>
        <ecNumber evidence="6">3.4.24.-</ecNumber>
    </recommendedName>
</protein>
<dbReference type="GO" id="GO:0006518">
    <property type="term" value="P:peptide metabolic process"/>
    <property type="evidence" value="ECO:0007669"/>
    <property type="project" value="TreeGrafter"/>
</dbReference>
<dbReference type="InterPro" id="IPR004438">
    <property type="entry name" value="Peptidase_M3B"/>
</dbReference>
<dbReference type="Gene3D" id="1.10.287.830">
    <property type="entry name" value="putative peptidase helix hairpin domain like"/>
    <property type="match status" value="1"/>
</dbReference>
<keyword evidence="4 6" id="KW-0862">Zinc</keyword>
<evidence type="ECO:0000259" key="7">
    <source>
        <dbReference type="Pfam" id="PF01432"/>
    </source>
</evidence>
<evidence type="ECO:0000256" key="2">
    <source>
        <dbReference type="ARBA" id="ARBA00022723"/>
    </source>
</evidence>
<evidence type="ECO:0000313" key="9">
    <source>
        <dbReference type="EMBL" id="CEO88125.1"/>
    </source>
</evidence>
<gene>
    <name evidence="9" type="primary">yjbG</name>
    <name evidence="9" type="ORF">SSCH_150004</name>
</gene>
<evidence type="ECO:0000256" key="5">
    <source>
        <dbReference type="ARBA" id="ARBA00023049"/>
    </source>
</evidence>
<dbReference type="InterPro" id="IPR045090">
    <property type="entry name" value="Pept_M3A_M3B"/>
</dbReference>
<dbReference type="GO" id="GO:0004222">
    <property type="term" value="F:metalloendopeptidase activity"/>
    <property type="evidence" value="ECO:0007669"/>
    <property type="project" value="UniProtKB-UniRule"/>
</dbReference>
<dbReference type="AlphaFoldDB" id="A0A0B7MDG3"/>
<evidence type="ECO:0000256" key="3">
    <source>
        <dbReference type="ARBA" id="ARBA00022801"/>
    </source>
</evidence>
<accession>A0A0B7MDG3</accession>
<dbReference type="InterPro" id="IPR001567">
    <property type="entry name" value="Pept_M3A_M3B_dom"/>
</dbReference>
<dbReference type="EMBL" id="CDRZ01000057">
    <property type="protein sequence ID" value="CEO88125.1"/>
    <property type="molecule type" value="Genomic_DNA"/>
</dbReference>
<name>A0A0B7MDG3_9FIRM</name>
<dbReference type="GO" id="GO:0006508">
    <property type="term" value="P:proteolysis"/>
    <property type="evidence" value="ECO:0007669"/>
    <property type="project" value="UniProtKB-KW"/>
</dbReference>
<evidence type="ECO:0000256" key="4">
    <source>
        <dbReference type="ARBA" id="ARBA00022833"/>
    </source>
</evidence>
<dbReference type="SUPFAM" id="SSF55486">
    <property type="entry name" value="Metalloproteases ('zincins'), catalytic domain"/>
    <property type="match status" value="1"/>
</dbReference>
<evidence type="ECO:0000256" key="1">
    <source>
        <dbReference type="ARBA" id="ARBA00022670"/>
    </source>
</evidence>
<comment type="similarity">
    <text evidence="6">Belongs to the peptidase M3B family.</text>
</comment>
<comment type="function">
    <text evidence="6">Has oligopeptidase activity and degrades a variety of small bioactive peptides.</text>
</comment>
<organism evidence="9 10">
    <name type="scientific">Syntrophaceticus schinkii</name>
    <dbReference type="NCBI Taxonomy" id="499207"/>
    <lineage>
        <taxon>Bacteria</taxon>
        <taxon>Bacillati</taxon>
        <taxon>Bacillota</taxon>
        <taxon>Clostridia</taxon>
        <taxon>Thermoanaerobacterales</taxon>
        <taxon>Thermoanaerobacterales Family III. Incertae Sedis</taxon>
        <taxon>Syntrophaceticus</taxon>
    </lineage>
</organism>
<feature type="domain" description="Peptidase M3A/M3B catalytic" evidence="7">
    <location>
        <begin position="196"/>
        <end position="579"/>
    </location>
</feature>
<keyword evidence="1 6" id="KW-0645">Protease</keyword>
<evidence type="ECO:0000259" key="8">
    <source>
        <dbReference type="Pfam" id="PF08439"/>
    </source>
</evidence>
<evidence type="ECO:0000313" key="10">
    <source>
        <dbReference type="Proteomes" id="UP000046155"/>
    </source>
</evidence>
<dbReference type="InterPro" id="IPR013647">
    <property type="entry name" value="OligopepF_N_dom"/>
</dbReference>
<dbReference type="OrthoDB" id="9766487at2"/>
<evidence type="ECO:0000256" key="6">
    <source>
        <dbReference type="RuleBase" id="RU368091"/>
    </source>
</evidence>
<dbReference type="NCBIfam" id="TIGR00181">
    <property type="entry name" value="pepF"/>
    <property type="match status" value="1"/>
</dbReference>
<dbReference type="Pfam" id="PF08439">
    <property type="entry name" value="Peptidase_M3_N"/>
    <property type="match status" value="1"/>
</dbReference>
<comment type="cofactor">
    <cofactor evidence="6">
        <name>Zn(2+)</name>
        <dbReference type="ChEBI" id="CHEBI:29105"/>
    </cofactor>
    <text evidence="6">Binds 1 zinc ion.</text>
</comment>
<dbReference type="GO" id="GO:0046872">
    <property type="term" value="F:metal ion binding"/>
    <property type="evidence" value="ECO:0007669"/>
    <property type="project" value="UniProtKB-UniRule"/>
</dbReference>
<feature type="domain" description="Oligopeptidase F N-terminal" evidence="8">
    <location>
        <begin position="107"/>
        <end position="175"/>
    </location>
</feature>
<keyword evidence="2 6" id="KW-0479">Metal-binding</keyword>
<dbReference type="InterPro" id="IPR042088">
    <property type="entry name" value="OligoPept_F_C"/>
</dbReference>
<keyword evidence="5 6" id="KW-0482">Metalloprotease</keyword>
<dbReference type="Gene3D" id="1.20.140.70">
    <property type="entry name" value="Oligopeptidase f, N-terminal domain"/>
    <property type="match status" value="1"/>
</dbReference>
<dbReference type="Pfam" id="PF01432">
    <property type="entry name" value="Peptidase_M3"/>
    <property type="match status" value="1"/>
</dbReference>
<dbReference type="Gene3D" id="1.10.1370.20">
    <property type="entry name" value="Oligoendopeptidase f, C-terminal domain"/>
    <property type="match status" value="1"/>
</dbReference>
<dbReference type="EC" id="3.4.24.-" evidence="6"/>